<feature type="domain" description="Large ribosomal subunit protein uL6 alpha-beta" evidence="6">
    <location>
        <begin position="93"/>
        <end position="167"/>
    </location>
</feature>
<dbReference type="PIRSF" id="PIRSF002162">
    <property type="entry name" value="Ribosomal_L6"/>
    <property type="match status" value="1"/>
</dbReference>
<dbReference type="GO" id="GO:0022625">
    <property type="term" value="C:cytosolic large ribosomal subunit"/>
    <property type="evidence" value="ECO:0007669"/>
    <property type="project" value="UniProtKB-UniRule"/>
</dbReference>
<evidence type="ECO:0000256" key="5">
    <source>
        <dbReference type="RuleBase" id="RU003870"/>
    </source>
</evidence>
<keyword evidence="3 5" id="KW-0694">RNA-binding</keyword>
<evidence type="ECO:0000256" key="4">
    <source>
        <dbReference type="RuleBase" id="RU003869"/>
    </source>
</evidence>
<dbReference type="STRING" id="1562698.DESAMIL20_1561"/>
<comment type="function">
    <text evidence="3 5">This protein binds to the 23S rRNA, and is important in its secondary structure. It is located near the subunit interface in the base of the L7/L12 stalk, and near the tRNA binding site of the peptidyltransferase center.</text>
</comment>
<dbReference type="Proteomes" id="UP000194141">
    <property type="component" value="Unassembled WGS sequence"/>
</dbReference>
<dbReference type="GO" id="GO:0019843">
    <property type="term" value="F:rRNA binding"/>
    <property type="evidence" value="ECO:0007669"/>
    <property type="project" value="UniProtKB-UniRule"/>
</dbReference>
<dbReference type="InterPro" id="IPR000702">
    <property type="entry name" value="Ribosomal_uL6-like"/>
</dbReference>
<dbReference type="PANTHER" id="PTHR11655:SF14">
    <property type="entry name" value="LARGE RIBOSOMAL SUBUNIT PROTEIN UL6M"/>
    <property type="match status" value="1"/>
</dbReference>
<keyword evidence="2 3" id="KW-0687">Ribonucleoprotein</keyword>
<evidence type="ECO:0000313" key="8">
    <source>
        <dbReference type="Proteomes" id="UP000194141"/>
    </source>
</evidence>
<accession>A0A1X4XWW4</accession>
<evidence type="ECO:0000256" key="2">
    <source>
        <dbReference type="ARBA" id="ARBA00023274"/>
    </source>
</evidence>
<dbReference type="SUPFAM" id="SSF56053">
    <property type="entry name" value="Ribosomal protein L6"/>
    <property type="match status" value="2"/>
</dbReference>
<organism evidence="7 8">
    <name type="scientific">Desulfurella amilsii</name>
    <dbReference type="NCBI Taxonomy" id="1562698"/>
    <lineage>
        <taxon>Bacteria</taxon>
        <taxon>Pseudomonadati</taxon>
        <taxon>Campylobacterota</taxon>
        <taxon>Desulfurellia</taxon>
        <taxon>Desulfurellales</taxon>
        <taxon>Desulfurellaceae</taxon>
        <taxon>Desulfurella</taxon>
    </lineage>
</organism>
<comment type="similarity">
    <text evidence="3 4">Belongs to the universal ribosomal protein uL6 family.</text>
</comment>
<dbReference type="InterPro" id="IPR036789">
    <property type="entry name" value="Ribosomal_uL6-like_a/b-dom_sf"/>
</dbReference>
<proteinExistence type="inferred from homology"/>
<dbReference type="InterPro" id="IPR019906">
    <property type="entry name" value="Ribosomal_uL6_bac-type"/>
</dbReference>
<dbReference type="AlphaFoldDB" id="A0A1X4XWW4"/>
<evidence type="ECO:0000259" key="6">
    <source>
        <dbReference type="Pfam" id="PF00347"/>
    </source>
</evidence>
<dbReference type="OrthoDB" id="9805007at2"/>
<dbReference type="GO" id="GO:0003735">
    <property type="term" value="F:structural constituent of ribosome"/>
    <property type="evidence" value="ECO:0007669"/>
    <property type="project" value="UniProtKB-UniRule"/>
</dbReference>
<sequence length="182" mass="20214">MSRIGKKVIDIPKNIDLNIEKDKVTIKGPRGVATQTFKSEFIEVVKEGDTLIIKNINEENKKANAFHGLYRSLIANAVVGVTNGFKKELIIEGVGYKANVESKRVKLNLGFSHEIFYPIPDGITVEVDKTGTNVTIYGIDKYLVGQVAADMRAFKKVEPYKGKGIRYKDEKVRRKAGKAAGK</sequence>
<protein>
    <recommendedName>
        <fullName evidence="3">Large ribosomal subunit protein uL6</fullName>
    </recommendedName>
</protein>
<comment type="caution">
    <text evidence="7">The sequence shown here is derived from an EMBL/GenBank/DDBJ whole genome shotgun (WGS) entry which is preliminary data.</text>
</comment>
<dbReference type="HAMAP" id="MF_01365_B">
    <property type="entry name" value="Ribosomal_uL6_B"/>
    <property type="match status" value="1"/>
</dbReference>
<comment type="subunit">
    <text evidence="3">Part of the 50S ribosomal subunit.</text>
</comment>
<dbReference type="PANTHER" id="PTHR11655">
    <property type="entry name" value="60S/50S RIBOSOMAL PROTEIN L6/L9"/>
    <property type="match status" value="1"/>
</dbReference>
<dbReference type="InterPro" id="IPR020040">
    <property type="entry name" value="Ribosomal_uL6_a/b-dom"/>
</dbReference>
<evidence type="ECO:0000256" key="1">
    <source>
        <dbReference type="ARBA" id="ARBA00022980"/>
    </source>
</evidence>
<keyword evidence="3 5" id="KW-0699">rRNA-binding</keyword>
<dbReference type="EMBL" id="MDSU01000018">
    <property type="protein sequence ID" value="OSS42008.1"/>
    <property type="molecule type" value="Genomic_DNA"/>
</dbReference>
<feature type="domain" description="Large ribosomal subunit protein uL6 alpha-beta" evidence="6">
    <location>
        <begin position="11"/>
        <end position="84"/>
    </location>
</feature>
<keyword evidence="1 3" id="KW-0689">Ribosomal protein</keyword>
<dbReference type="RefSeq" id="WP_086034258.1">
    <property type="nucleotide sequence ID" value="NZ_MDSU01000018.1"/>
</dbReference>
<evidence type="ECO:0000313" key="7">
    <source>
        <dbReference type="EMBL" id="OSS42008.1"/>
    </source>
</evidence>
<reference evidence="7 8" key="1">
    <citation type="journal article" date="2017" name="Front. Microbiol.">
        <title>Genome Sequence of Desulfurella amilsii Strain TR1 and Comparative Genomics of Desulfurellaceae Family.</title>
        <authorList>
            <person name="Florentino A.P."/>
            <person name="Stams A.J."/>
            <person name="Sanchez-Andrea I."/>
        </authorList>
    </citation>
    <scope>NUCLEOTIDE SEQUENCE [LARGE SCALE GENOMIC DNA]</scope>
    <source>
        <strain evidence="7 8">TR1</strain>
    </source>
</reference>
<dbReference type="GO" id="GO:0002181">
    <property type="term" value="P:cytoplasmic translation"/>
    <property type="evidence" value="ECO:0007669"/>
    <property type="project" value="TreeGrafter"/>
</dbReference>
<keyword evidence="8" id="KW-1185">Reference proteome</keyword>
<dbReference type="Pfam" id="PF00347">
    <property type="entry name" value="Ribosomal_L6"/>
    <property type="match status" value="2"/>
</dbReference>
<evidence type="ECO:0000256" key="3">
    <source>
        <dbReference type="HAMAP-Rule" id="MF_01365"/>
    </source>
</evidence>
<gene>
    <name evidence="3" type="primary">rplF</name>
    <name evidence="7" type="ORF">DESAMIL20_1561</name>
</gene>
<dbReference type="Gene3D" id="3.90.930.12">
    <property type="entry name" value="Ribosomal protein L6, alpha-beta domain"/>
    <property type="match status" value="2"/>
</dbReference>
<dbReference type="NCBIfam" id="TIGR03654">
    <property type="entry name" value="L6_bact"/>
    <property type="match status" value="1"/>
</dbReference>
<name>A0A1X4XWW4_9BACT</name>
<dbReference type="PRINTS" id="PR00059">
    <property type="entry name" value="RIBOSOMALL6"/>
</dbReference>